<dbReference type="AlphaFoldDB" id="A0A0D2CU09"/>
<evidence type="ECO:0000256" key="6">
    <source>
        <dbReference type="SAM" id="Phobius"/>
    </source>
</evidence>
<evidence type="ECO:0000259" key="7">
    <source>
        <dbReference type="Pfam" id="PF10337"/>
    </source>
</evidence>
<evidence type="ECO:0000256" key="2">
    <source>
        <dbReference type="ARBA" id="ARBA00022692"/>
    </source>
</evidence>
<keyword evidence="3 6" id="KW-1133">Transmembrane helix</keyword>
<feature type="transmembrane region" description="Helical" evidence="6">
    <location>
        <begin position="762"/>
        <end position="786"/>
    </location>
</feature>
<feature type="compositionally biased region" description="Polar residues" evidence="5">
    <location>
        <begin position="1054"/>
        <end position="1063"/>
    </location>
</feature>
<feature type="domain" description="Integral membrane bound transporter" evidence="8">
    <location>
        <begin position="646"/>
        <end position="783"/>
    </location>
</feature>
<dbReference type="GO" id="GO:0016020">
    <property type="term" value="C:membrane"/>
    <property type="evidence" value="ECO:0007669"/>
    <property type="project" value="UniProtKB-SubCell"/>
</dbReference>
<evidence type="ECO:0000313" key="9">
    <source>
        <dbReference type="EMBL" id="KIW34648.1"/>
    </source>
</evidence>
<dbReference type="Proteomes" id="UP000054466">
    <property type="component" value="Unassembled WGS sequence"/>
</dbReference>
<dbReference type="PANTHER" id="PTHR37994:SF4">
    <property type="entry name" value="ER TRANSPORTER 6TM N-TERMINAL DOMAIN-CONTAINING PROTEIN-RELATED"/>
    <property type="match status" value="1"/>
</dbReference>
<feature type="domain" description="Putative ER transporter 6TM N-terminal" evidence="7">
    <location>
        <begin position="40"/>
        <end position="364"/>
    </location>
</feature>
<name>A0A0D2CU09_9EURO</name>
<evidence type="ECO:0000256" key="3">
    <source>
        <dbReference type="ARBA" id="ARBA00022989"/>
    </source>
</evidence>
<dbReference type="PANTHER" id="PTHR37994">
    <property type="entry name" value="ARAE_2_N DOMAIN-CONTAINING PROTEIN-RELATED"/>
    <property type="match status" value="1"/>
</dbReference>
<comment type="subcellular location">
    <subcellularLocation>
        <location evidence="1">Membrane</location>
        <topology evidence="1">Multi-pass membrane protein</topology>
    </subcellularLocation>
</comment>
<dbReference type="OrthoDB" id="2274698at2759"/>
<protein>
    <submittedName>
        <fullName evidence="9">Uncharacterized protein</fullName>
    </submittedName>
</protein>
<evidence type="ECO:0000259" key="8">
    <source>
        <dbReference type="Pfam" id="PF13515"/>
    </source>
</evidence>
<sequence>MQDKSDDEDPSSRSTLESDTDHSSSTTEELESSTRIWKRAWQWLDLDLETVKMMAKGALPPAIAAAMNQSNSVSRIYTTLGYLVSIMAFFSFATQPRARFVQTMTLNILGVCLSAAVMLLSIYCAVKSREHSESAAQRDSPNTNLKVDYNASASAIIGVWLCVSIYLINVGRAMRPQYSVTGTILSFFVIVASVNATRIASMSQGEILIKHMIGAFLMGFAIAVGVSFFIFPRSHRKLCFKLTDDFVSKLKDSLAAQGAYMRRMRRKNLVFTCVQETNVSTARMSPKEIRATNSPEAQRLKNSTAGLSATFGRMHTELEYAKTEFAVGHLDVYDIKKIRELLQSILLPMNGMSTLVDILKEVAIRAVGAVDDDDADGLAFDDLEAERVAWANVMDSLVSSFDSLAETLENALDHIYIQLRFGRRRKRAEDAEKGNPRSGDLDFAAFLSQKIDEFDASRASTLQGWSQAASVDLPVTFMTDLSRDPQPTMTRHFAGLRHHRKNQQRMYLVLYIEFLTWSTAKGVLDLVVFADVKSEEALKRGSKLILPGKRRMKKWIRSMWISKDSIADPTITGREGTRTIVHLGEAYRKRKDPEHLPAASYLEIIGDHIRSTSHFFASEESAFGFRAVCAVMTVAIIAFLRDTQDWFLQQRGLWALILVAISLAPTTGASVIGFLGRVVGTIAACCSSITLWYIADGKAGGVIPVLFIVEFLGFYTIFKFPQFSVGAILFNVTNLLIVGYELEVTKLGKETVASNGQPYYPIYLLAPYRLATVLTGTFVAFIWSYFPFPMTTHGKLRRDLGAGLYLLATYYATVHSTVEMRLRDDILDPRIKKSPAYRVEKARNKAFAKTGIQISKLHLLASEWEPTIGGRFPKETYHDIIASMQTIFNYMTLISYSTRTFSPASPLFSASAAPSTRHLAPILTGESQTLPDTDQPWINNFRLFMRGLNITTHDITSMLSLLSASVTNAQPLPPFLRVPHPYRLGPDLHIIDPDVLRVEHVAEPCYAAFAVCQVASSLVSEELERLIGMVKSLVGEVDFSFQIERKPERVTTWRSRTGTFGTKNTKESGRDKRHGVSHSNGKGKAE</sequence>
<dbReference type="RefSeq" id="XP_016254864.1">
    <property type="nucleotide sequence ID" value="XM_016387936.1"/>
</dbReference>
<dbReference type="HOGENOM" id="CLU_001788_0_1_1"/>
<feature type="transmembrane region" description="Helical" evidence="6">
    <location>
        <begin position="106"/>
        <end position="126"/>
    </location>
</feature>
<dbReference type="Pfam" id="PF10337">
    <property type="entry name" value="ArAE_2_N"/>
    <property type="match status" value="1"/>
</dbReference>
<keyword evidence="2 6" id="KW-0812">Transmembrane</keyword>
<accession>A0A0D2CU09</accession>
<feature type="region of interest" description="Disordered" evidence="5">
    <location>
        <begin position="1054"/>
        <end position="1086"/>
    </location>
</feature>
<feature type="transmembrane region" description="Helical" evidence="6">
    <location>
        <begin position="724"/>
        <end position="742"/>
    </location>
</feature>
<keyword evidence="10" id="KW-1185">Reference proteome</keyword>
<dbReference type="Pfam" id="PF13515">
    <property type="entry name" value="FUSC_2"/>
    <property type="match status" value="1"/>
</dbReference>
<feature type="transmembrane region" description="Helical" evidence="6">
    <location>
        <begin position="702"/>
        <end position="718"/>
    </location>
</feature>
<feature type="transmembrane region" description="Helical" evidence="6">
    <location>
        <begin position="652"/>
        <end position="672"/>
    </location>
</feature>
<dbReference type="InterPro" id="IPR018823">
    <property type="entry name" value="ArAE_2_N"/>
</dbReference>
<keyword evidence="4 6" id="KW-0472">Membrane</keyword>
<evidence type="ECO:0000256" key="1">
    <source>
        <dbReference type="ARBA" id="ARBA00004141"/>
    </source>
</evidence>
<dbReference type="VEuPathDB" id="FungiDB:PV07_01415"/>
<gene>
    <name evidence="9" type="ORF">PV07_01415</name>
</gene>
<feature type="transmembrane region" description="Helical" evidence="6">
    <location>
        <begin position="623"/>
        <end position="640"/>
    </location>
</feature>
<feature type="transmembrane region" description="Helical" evidence="6">
    <location>
        <begin position="212"/>
        <end position="231"/>
    </location>
</feature>
<reference evidence="9 10" key="1">
    <citation type="submission" date="2015-01" db="EMBL/GenBank/DDBJ databases">
        <title>The Genome Sequence of Cladophialophora immunda CBS83496.</title>
        <authorList>
            <consortium name="The Broad Institute Genomics Platform"/>
            <person name="Cuomo C."/>
            <person name="de Hoog S."/>
            <person name="Gorbushina A."/>
            <person name="Stielow B."/>
            <person name="Teixiera M."/>
            <person name="Abouelleil A."/>
            <person name="Chapman S.B."/>
            <person name="Priest M."/>
            <person name="Young S.K."/>
            <person name="Wortman J."/>
            <person name="Nusbaum C."/>
            <person name="Birren B."/>
        </authorList>
    </citation>
    <scope>NUCLEOTIDE SEQUENCE [LARGE SCALE GENOMIC DNA]</scope>
    <source>
        <strain evidence="9 10">CBS 83496</strain>
    </source>
</reference>
<feature type="transmembrane region" description="Helical" evidence="6">
    <location>
        <begin position="180"/>
        <end position="200"/>
    </location>
</feature>
<evidence type="ECO:0000256" key="5">
    <source>
        <dbReference type="SAM" id="MobiDB-lite"/>
    </source>
</evidence>
<feature type="transmembrane region" description="Helical" evidence="6">
    <location>
        <begin position="147"/>
        <end position="168"/>
    </location>
</feature>
<dbReference type="GeneID" id="27340609"/>
<dbReference type="STRING" id="569365.A0A0D2CU09"/>
<dbReference type="InterPro" id="IPR049453">
    <property type="entry name" value="Memb_transporter_dom"/>
</dbReference>
<dbReference type="EMBL" id="KN847040">
    <property type="protein sequence ID" value="KIW34648.1"/>
    <property type="molecule type" value="Genomic_DNA"/>
</dbReference>
<organism evidence="9 10">
    <name type="scientific">Cladophialophora immunda</name>
    <dbReference type="NCBI Taxonomy" id="569365"/>
    <lineage>
        <taxon>Eukaryota</taxon>
        <taxon>Fungi</taxon>
        <taxon>Dikarya</taxon>
        <taxon>Ascomycota</taxon>
        <taxon>Pezizomycotina</taxon>
        <taxon>Eurotiomycetes</taxon>
        <taxon>Chaetothyriomycetidae</taxon>
        <taxon>Chaetothyriales</taxon>
        <taxon>Herpotrichiellaceae</taxon>
        <taxon>Cladophialophora</taxon>
    </lineage>
</organism>
<proteinExistence type="predicted"/>
<evidence type="ECO:0000313" key="10">
    <source>
        <dbReference type="Proteomes" id="UP000054466"/>
    </source>
</evidence>
<feature type="region of interest" description="Disordered" evidence="5">
    <location>
        <begin position="1"/>
        <end position="29"/>
    </location>
</feature>
<evidence type="ECO:0000256" key="4">
    <source>
        <dbReference type="ARBA" id="ARBA00023136"/>
    </source>
</evidence>
<feature type="transmembrane region" description="Helical" evidence="6">
    <location>
        <begin position="76"/>
        <end position="94"/>
    </location>
</feature>